<feature type="domain" description="Mannosylglycerate hydrolase MGH1-like glycoside hydrolase" evidence="3">
    <location>
        <begin position="128"/>
        <end position="445"/>
    </location>
</feature>
<gene>
    <name evidence="4" type="ORF">FHS57_004534</name>
</gene>
<sequence length="533" mass="62414">MYTKKYNTLFAFCPLQICRGTVRLLPLAFCLLFLQSFGQKATVLTTDALKKDIAYFNSIDEEAVKNYVTNEQSFEWLSKNVPLFDCPDSVIRTVYNYRWWSFRKHLKQTPDGFIFTEFITKVNHAGKHNAISSALGHHIYEGRWLHNPQYINDYISFWLYVDPKHSVQRFHAFSSWVDDAVYGRYLVNLDKTFLQKTLLDLEADYRKWETEKMLPTQLFWQFDVRDAMEESISGSRKEKNIRPTINSYMYGNALALSRMAAIVGNDTLRQKYQQKAETLKRLVHENLWDESASFFKVKHENGHLDQAREAIGFIPWYFNLPDDAPNYARQWEQLTDTTGFRAPWGLTTAERRHPLFRTHGSGHGCEWDGPVWPFATTQTLRGLSNLLTNYKNHGRMTPQVFYDELHRYARSHQMNGKLYLGEYQDEKNGRWLKGDDPRSKFYNHSGYADLIISDLVGLKPRADDVLEIHPLVPQNQWDWFCLDKVLYHGKSVTVLWDKTGKHYQKGKGFRILVDGKEVGRAKKLQPMKLKLGL</sequence>
<reference evidence="4 5" key="1">
    <citation type="submission" date="2020-08" db="EMBL/GenBank/DDBJ databases">
        <title>Genomic Encyclopedia of Type Strains, Phase IV (KMG-IV): sequencing the most valuable type-strain genomes for metagenomic binning, comparative biology and taxonomic classification.</title>
        <authorList>
            <person name="Goeker M."/>
        </authorList>
    </citation>
    <scope>NUCLEOTIDE SEQUENCE [LARGE SCALE GENOMIC DNA]</scope>
    <source>
        <strain evidence="4 5">DSM 17976</strain>
    </source>
</reference>
<dbReference type="InterPro" id="IPR012341">
    <property type="entry name" value="6hp_glycosidase-like_sf"/>
</dbReference>
<keyword evidence="5" id="KW-1185">Reference proteome</keyword>
<organism evidence="4 5">
    <name type="scientific">Runella defluvii</name>
    <dbReference type="NCBI Taxonomy" id="370973"/>
    <lineage>
        <taxon>Bacteria</taxon>
        <taxon>Pseudomonadati</taxon>
        <taxon>Bacteroidota</taxon>
        <taxon>Cytophagia</taxon>
        <taxon>Cytophagales</taxon>
        <taxon>Spirosomataceae</taxon>
        <taxon>Runella</taxon>
    </lineage>
</organism>
<dbReference type="Proteomes" id="UP000541352">
    <property type="component" value="Unassembled WGS sequence"/>
</dbReference>
<evidence type="ECO:0000259" key="3">
    <source>
        <dbReference type="Pfam" id="PF22422"/>
    </source>
</evidence>
<feature type="signal peptide" evidence="1">
    <location>
        <begin position="1"/>
        <end position="41"/>
    </location>
</feature>
<proteinExistence type="predicted"/>
<evidence type="ECO:0008006" key="6">
    <source>
        <dbReference type="Google" id="ProtNLM"/>
    </source>
</evidence>
<dbReference type="InterPro" id="IPR005194">
    <property type="entry name" value="Glyco_hydro_65_C"/>
</dbReference>
<dbReference type="AlphaFoldDB" id="A0A7W5ZRV3"/>
<feature type="domain" description="Glycoside hydrolase family 65 C-terminal" evidence="2">
    <location>
        <begin position="462"/>
        <end position="518"/>
    </location>
</feature>
<evidence type="ECO:0000259" key="2">
    <source>
        <dbReference type="Pfam" id="PF03633"/>
    </source>
</evidence>
<dbReference type="InterPro" id="IPR008928">
    <property type="entry name" value="6-hairpin_glycosidase_sf"/>
</dbReference>
<evidence type="ECO:0000256" key="1">
    <source>
        <dbReference type="SAM" id="SignalP"/>
    </source>
</evidence>
<accession>A0A7W5ZRV3</accession>
<dbReference type="Gene3D" id="1.50.10.10">
    <property type="match status" value="1"/>
</dbReference>
<evidence type="ECO:0000313" key="5">
    <source>
        <dbReference type="Proteomes" id="UP000541352"/>
    </source>
</evidence>
<dbReference type="EMBL" id="JACIBY010000011">
    <property type="protein sequence ID" value="MBB3840514.1"/>
    <property type="molecule type" value="Genomic_DNA"/>
</dbReference>
<dbReference type="Pfam" id="PF22422">
    <property type="entry name" value="MGH1-like_GH"/>
    <property type="match status" value="1"/>
</dbReference>
<dbReference type="SUPFAM" id="SSF48208">
    <property type="entry name" value="Six-hairpin glycosidases"/>
    <property type="match status" value="1"/>
</dbReference>
<dbReference type="GO" id="GO:0005975">
    <property type="term" value="P:carbohydrate metabolic process"/>
    <property type="evidence" value="ECO:0007669"/>
    <property type="project" value="InterPro"/>
</dbReference>
<protein>
    <recommendedName>
        <fullName evidence="6">Glycoside hydrolase</fullName>
    </recommendedName>
</protein>
<feature type="chain" id="PRO_5030831053" description="Glycoside hydrolase" evidence="1">
    <location>
        <begin position="42"/>
        <end position="533"/>
    </location>
</feature>
<name>A0A7W5ZRV3_9BACT</name>
<comment type="caution">
    <text evidence="4">The sequence shown here is derived from an EMBL/GenBank/DDBJ whole genome shotgun (WGS) entry which is preliminary data.</text>
</comment>
<dbReference type="InterPro" id="IPR054491">
    <property type="entry name" value="MGH1-like_GH"/>
</dbReference>
<evidence type="ECO:0000313" key="4">
    <source>
        <dbReference type="EMBL" id="MBB3840514.1"/>
    </source>
</evidence>
<dbReference type="Pfam" id="PF03633">
    <property type="entry name" value="Glyco_hydro_65C"/>
    <property type="match status" value="1"/>
</dbReference>
<dbReference type="RefSeq" id="WP_183977524.1">
    <property type="nucleotide sequence ID" value="NZ_JACIBY010000011.1"/>
</dbReference>
<keyword evidence="1" id="KW-0732">Signal</keyword>